<keyword evidence="2" id="KW-0812">Transmembrane</keyword>
<sequence length="134" mass="15368">MMTLKLQIVIAIAILAILAVLVNMIRKRSLELKYALVWMMVLAALLIFDCAPVLLNIVSNFLGIYAPVNMIFFLGFCFSLLIIFSLTVALSRLSNSVRTLDQMVALNEKRLQDLEQELKKEKEKNEEKTDHHRM</sequence>
<organism evidence="3 4">
    <name type="scientific">Hominiventricola filiformis</name>
    <dbReference type="NCBI Taxonomy" id="2885352"/>
    <lineage>
        <taxon>Bacteria</taxon>
        <taxon>Bacillati</taxon>
        <taxon>Bacillota</taxon>
        <taxon>Clostridia</taxon>
        <taxon>Lachnospirales</taxon>
        <taxon>Lachnospiraceae</taxon>
        <taxon>Hominiventricola</taxon>
    </lineage>
</organism>
<feature type="transmembrane region" description="Helical" evidence="2">
    <location>
        <begin position="37"/>
        <end position="58"/>
    </location>
</feature>
<feature type="transmembrane region" description="Helical" evidence="2">
    <location>
        <begin position="70"/>
        <end position="90"/>
    </location>
</feature>
<evidence type="ECO:0000256" key="1">
    <source>
        <dbReference type="SAM" id="Coils"/>
    </source>
</evidence>
<dbReference type="RefSeq" id="WP_308459628.1">
    <property type="nucleotide sequence ID" value="NZ_JAJEPS010000010.1"/>
</dbReference>
<evidence type="ECO:0000313" key="3">
    <source>
        <dbReference type="EMBL" id="MCC2126711.1"/>
    </source>
</evidence>
<name>A0AAE3DCE8_9FIRM</name>
<gene>
    <name evidence="3" type="ORF">LKD36_11020</name>
</gene>
<protein>
    <submittedName>
        <fullName evidence="3">DUF2304 domain-containing protein</fullName>
    </submittedName>
</protein>
<feature type="coiled-coil region" evidence="1">
    <location>
        <begin position="97"/>
        <end position="131"/>
    </location>
</feature>
<dbReference type="Pfam" id="PF10066">
    <property type="entry name" value="DUF2304"/>
    <property type="match status" value="1"/>
</dbReference>
<dbReference type="InterPro" id="IPR019277">
    <property type="entry name" value="DUF2304"/>
</dbReference>
<dbReference type="Proteomes" id="UP001198220">
    <property type="component" value="Unassembled WGS sequence"/>
</dbReference>
<reference evidence="3 4" key="1">
    <citation type="submission" date="2021-10" db="EMBL/GenBank/DDBJ databases">
        <title>Anaerobic single-cell dispensing facilitates the cultivation of human gut bacteria.</title>
        <authorList>
            <person name="Afrizal A."/>
        </authorList>
    </citation>
    <scope>NUCLEOTIDE SEQUENCE [LARGE SCALE GENOMIC DNA]</scope>
    <source>
        <strain evidence="3 4">CLA-AA-H276</strain>
    </source>
</reference>
<comment type="caution">
    <text evidence="3">The sequence shown here is derived from an EMBL/GenBank/DDBJ whole genome shotgun (WGS) entry which is preliminary data.</text>
</comment>
<feature type="transmembrane region" description="Helical" evidence="2">
    <location>
        <begin position="6"/>
        <end position="25"/>
    </location>
</feature>
<evidence type="ECO:0000313" key="4">
    <source>
        <dbReference type="Proteomes" id="UP001198220"/>
    </source>
</evidence>
<keyword evidence="2" id="KW-1133">Transmembrane helix</keyword>
<proteinExistence type="predicted"/>
<accession>A0AAE3DCE8</accession>
<keyword evidence="1" id="KW-0175">Coiled coil</keyword>
<dbReference type="EMBL" id="JAJEPS010000010">
    <property type="protein sequence ID" value="MCC2126711.1"/>
    <property type="molecule type" value="Genomic_DNA"/>
</dbReference>
<keyword evidence="4" id="KW-1185">Reference proteome</keyword>
<keyword evidence="2" id="KW-0472">Membrane</keyword>
<evidence type="ECO:0000256" key="2">
    <source>
        <dbReference type="SAM" id="Phobius"/>
    </source>
</evidence>
<dbReference type="AlphaFoldDB" id="A0AAE3DCE8"/>